<dbReference type="SUPFAM" id="SSF52440">
    <property type="entry name" value="PreATP-grasp domain"/>
    <property type="match status" value="1"/>
</dbReference>
<comment type="caution">
    <text evidence="12">The sequence shown here is derived from an EMBL/GenBank/DDBJ whole genome shotgun (WGS) entry which is preliminary data.</text>
</comment>
<evidence type="ECO:0000259" key="11">
    <source>
        <dbReference type="PROSITE" id="PS50989"/>
    </source>
</evidence>
<dbReference type="InterPro" id="IPR016185">
    <property type="entry name" value="PreATP-grasp_dom_sf"/>
</dbReference>
<dbReference type="Pfam" id="PF02785">
    <property type="entry name" value="Biotin_carb_C"/>
    <property type="match status" value="1"/>
</dbReference>
<evidence type="ECO:0000313" key="13">
    <source>
        <dbReference type="Proteomes" id="UP000298860"/>
    </source>
</evidence>
<dbReference type="InterPro" id="IPR013815">
    <property type="entry name" value="ATP_grasp_subdomain_1"/>
</dbReference>
<feature type="domain" description="Lipoyl-binding" evidence="8">
    <location>
        <begin position="461"/>
        <end position="542"/>
    </location>
</feature>
<dbReference type="InterPro" id="IPR011761">
    <property type="entry name" value="ATP-grasp"/>
</dbReference>
<dbReference type="Gene3D" id="2.40.50.100">
    <property type="match status" value="1"/>
</dbReference>
<dbReference type="AlphaFoldDB" id="A0A4D4J500"/>
<gene>
    <name evidence="12" type="ORF">GTS_13220</name>
</gene>
<dbReference type="PROSITE" id="PS00867">
    <property type="entry name" value="CPSASE_2"/>
    <property type="match status" value="1"/>
</dbReference>
<keyword evidence="12" id="KW-0670">Pyruvate</keyword>
<dbReference type="InterPro" id="IPR050856">
    <property type="entry name" value="Biotin_carboxylase_complex"/>
</dbReference>
<dbReference type="InterPro" id="IPR011054">
    <property type="entry name" value="Rudment_hybrid_motif"/>
</dbReference>
<evidence type="ECO:0000256" key="1">
    <source>
        <dbReference type="ARBA" id="ARBA00001953"/>
    </source>
</evidence>
<evidence type="ECO:0000256" key="5">
    <source>
        <dbReference type="ARBA" id="ARBA00022840"/>
    </source>
</evidence>
<protein>
    <recommendedName>
        <fullName evidence="2">biotin carboxylase</fullName>
        <ecNumber evidence="2">6.3.4.14</ecNumber>
    </recommendedName>
</protein>
<dbReference type="OrthoDB" id="9803706at2"/>
<evidence type="ECO:0000256" key="3">
    <source>
        <dbReference type="ARBA" id="ARBA00022598"/>
    </source>
</evidence>
<dbReference type="GO" id="GO:0005524">
    <property type="term" value="F:ATP binding"/>
    <property type="evidence" value="ECO:0007669"/>
    <property type="project" value="UniProtKB-UniRule"/>
</dbReference>
<dbReference type="SUPFAM" id="SSF51246">
    <property type="entry name" value="Rudiment single hybrid motif"/>
    <property type="match status" value="1"/>
</dbReference>
<dbReference type="Gene3D" id="3.40.50.20">
    <property type="match status" value="1"/>
</dbReference>
<keyword evidence="13" id="KW-1185">Reference proteome</keyword>
<name>A0A4D4J500_9PSEU</name>
<dbReference type="InterPro" id="IPR000089">
    <property type="entry name" value="Biotin_lipoyl"/>
</dbReference>
<dbReference type="PANTHER" id="PTHR18866:SF33">
    <property type="entry name" value="METHYLCROTONOYL-COA CARBOXYLASE SUBUNIT ALPHA, MITOCHONDRIAL-RELATED"/>
    <property type="match status" value="1"/>
</dbReference>
<evidence type="ECO:0000259" key="10">
    <source>
        <dbReference type="PROSITE" id="PS50979"/>
    </source>
</evidence>
<dbReference type="Pfam" id="PF02786">
    <property type="entry name" value="CPSase_L_D2"/>
    <property type="match status" value="1"/>
</dbReference>
<dbReference type="SUPFAM" id="SSF51230">
    <property type="entry name" value="Single hybrid motif"/>
    <property type="match status" value="1"/>
</dbReference>
<sequence>MGEQTVLVANRGEIAIRVIRAAAELGWRTCAVYSPDDADARHVRYADEARPLTAAGAAGYLDAERLLAVAAEVGAELVHPGYGFLSESAAFARGCAERGLTFVGPPPEVLELFGDKAAARRFAAAHRVPVPAGTGGPTTVAQAREFLASLGAGAAIVVKAIAGGGGRGMRVVTDPAELDEAFRRCRSEAVAAFGRGELYVEELRARARHVEVQVLGDDTGAVTHLWERDCSIQRRHQKLIEVAPAPGLGEPIRRRLVDAALRLARAAGHRGLGTAEFLVDANGEFVFLEANPRLQVEHTVTEEVTGVDLVTAQLRLATGTTLAELGLGTTDVPPPRGCAIQARVNAETLAPDGSAVPSGGTLTAFEPPTGPGVRVDTAAHTGYRSHPAFDPLLAKVVVRAPDLAAAAAKAVRALGEFRADGVATNLGLLRNVLRHPDFAAHRVHTRFLEEQLAELLGEPGPETALAPAGPDGTVPATAPMPGTVLRVDVAEGDRVRAGGTLAVLEAMKMEHEIRAGTAGVVRGIGVAAGDTVLAGEPLAFLEPSDVDDEGVAGEEVVDPEAIRPDLAELHGRKELTRDAARPDAVARRRRTGQRTARENLADLCDPGSFVEYGGLAIAAQRGRRDVRELIEKTPADGLVSGIGRVNGALFGEDRARCAVLSYDYTVLAGTQGKHNHDKKDRLFEIVERLRLPVVLFAEGGGGRPGDTDAPGVSGLDCMAFALFARLSGLVPTVGIASGRCFAGNAALLGCCDVIIATEGANIGMGGPAMIEGGGLGRYRPEDIGPLPVQAANGVVDLVAANEAEAVRLAKHYLGFFQGDLAGWDCADQRLLRAAVPENRRRAYDVRAVLGILADTGSVLELRARFGAGMVTALARIEGRPVGVVANNPGHLGGAIDRDGADKAARFMQLCDAFDIPILFLCDTPGFMVGPEAEETAQVRHFGRMFVTAASLSVPFCTVVLRKGYGLGAQAMAGGSFRAPVLTVSWPTGEFGPMNLEGAVRLGYRRELEAIADPAERAAEFDRMVAAAYQHGRALNVASYFEIDDVIDPADTREVVAGVLRAAPPPAPRQGRGRPCVDTW</sequence>
<dbReference type="SMART" id="SM00878">
    <property type="entry name" value="Biotin_carb_C"/>
    <property type="match status" value="1"/>
</dbReference>
<dbReference type="GO" id="GO:0004075">
    <property type="term" value="F:biotin carboxylase activity"/>
    <property type="evidence" value="ECO:0007669"/>
    <property type="project" value="UniProtKB-EC"/>
</dbReference>
<dbReference type="SUPFAM" id="SSF56059">
    <property type="entry name" value="Glutathione synthetase ATP-binding domain-like"/>
    <property type="match status" value="1"/>
</dbReference>
<keyword evidence="3" id="KW-0436">Ligase</keyword>
<dbReference type="FunFam" id="2.40.50.100:FF:000003">
    <property type="entry name" value="Acetyl-CoA carboxylase biotin carboxyl carrier protein"/>
    <property type="match status" value="1"/>
</dbReference>
<evidence type="ECO:0000256" key="4">
    <source>
        <dbReference type="ARBA" id="ARBA00022741"/>
    </source>
</evidence>
<evidence type="ECO:0000313" key="12">
    <source>
        <dbReference type="EMBL" id="GDY29689.1"/>
    </source>
</evidence>
<dbReference type="InterPro" id="IPR005481">
    <property type="entry name" value="BC-like_N"/>
</dbReference>
<proteinExistence type="predicted"/>
<dbReference type="SUPFAM" id="SSF52096">
    <property type="entry name" value="ClpP/crotonase"/>
    <property type="match status" value="2"/>
</dbReference>
<accession>A0A4D4J500</accession>
<dbReference type="CDD" id="cd06850">
    <property type="entry name" value="biotinyl_domain"/>
    <property type="match status" value="1"/>
</dbReference>
<dbReference type="Gene3D" id="3.30.470.20">
    <property type="entry name" value="ATP-grasp fold, B domain"/>
    <property type="match status" value="1"/>
</dbReference>
<dbReference type="GO" id="GO:0046872">
    <property type="term" value="F:metal ion binding"/>
    <property type="evidence" value="ECO:0007669"/>
    <property type="project" value="InterPro"/>
</dbReference>
<dbReference type="InterPro" id="IPR011764">
    <property type="entry name" value="Biotin_carboxylation_dom"/>
</dbReference>
<dbReference type="EMBL" id="BJFL01000004">
    <property type="protein sequence ID" value="GDY29689.1"/>
    <property type="molecule type" value="Genomic_DNA"/>
</dbReference>
<dbReference type="EC" id="6.3.4.14" evidence="2"/>
<feature type="domain" description="ATP-grasp" evidence="9">
    <location>
        <begin position="120"/>
        <end position="318"/>
    </location>
</feature>
<dbReference type="PROSITE" id="PS50968">
    <property type="entry name" value="BIOTINYL_LIPOYL"/>
    <property type="match status" value="1"/>
</dbReference>
<dbReference type="Pfam" id="PF01039">
    <property type="entry name" value="Carboxyl_trans"/>
    <property type="match status" value="1"/>
</dbReference>
<keyword evidence="6" id="KW-0092">Biotin</keyword>
<dbReference type="InterPro" id="IPR005482">
    <property type="entry name" value="Biotin_COase_C"/>
</dbReference>
<dbReference type="Gene3D" id="3.90.226.10">
    <property type="entry name" value="2-enoyl-CoA Hydratase, Chain A, domain 1"/>
    <property type="match status" value="2"/>
</dbReference>
<evidence type="ECO:0000256" key="7">
    <source>
        <dbReference type="PROSITE-ProRule" id="PRU00409"/>
    </source>
</evidence>
<feature type="domain" description="CoA carboxyltransferase C-terminal" evidence="11">
    <location>
        <begin position="822"/>
        <end position="1061"/>
    </location>
</feature>
<evidence type="ECO:0000256" key="6">
    <source>
        <dbReference type="ARBA" id="ARBA00023267"/>
    </source>
</evidence>
<dbReference type="PROSITE" id="PS50979">
    <property type="entry name" value="BC"/>
    <property type="match status" value="1"/>
</dbReference>
<keyword evidence="5 7" id="KW-0067">ATP-binding</keyword>
<dbReference type="Proteomes" id="UP000298860">
    <property type="component" value="Unassembled WGS sequence"/>
</dbReference>
<dbReference type="InterPro" id="IPR029045">
    <property type="entry name" value="ClpP/crotonase-like_dom_sf"/>
</dbReference>
<dbReference type="RefSeq" id="WP_137812858.1">
    <property type="nucleotide sequence ID" value="NZ_BJFL01000004.1"/>
</dbReference>
<feature type="domain" description="Biotin carboxylation" evidence="10">
    <location>
        <begin position="2"/>
        <end position="453"/>
    </location>
</feature>
<dbReference type="Pfam" id="PF00364">
    <property type="entry name" value="Biotin_lipoyl"/>
    <property type="match status" value="1"/>
</dbReference>
<evidence type="ECO:0000259" key="8">
    <source>
        <dbReference type="PROSITE" id="PS50968"/>
    </source>
</evidence>
<dbReference type="InterPro" id="IPR005479">
    <property type="entry name" value="CPAse_ATP-bd"/>
</dbReference>
<dbReference type="InterPro" id="IPR034733">
    <property type="entry name" value="AcCoA_carboxyl_beta"/>
</dbReference>
<dbReference type="InterPro" id="IPR011763">
    <property type="entry name" value="COA_CT_C"/>
</dbReference>
<comment type="cofactor">
    <cofactor evidence="1">
        <name>biotin</name>
        <dbReference type="ChEBI" id="CHEBI:57586"/>
    </cofactor>
</comment>
<dbReference type="Pfam" id="PF00289">
    <property type="entry name" value="Biotin_carb_N"/>
    <property type="match status" value="1"/>
</dbReference>
<keyword evidence="4 7" id="KW-0547">Nucleotide-binding</keyword>
<dbReference type="PROSITE" id="PS50989">
    <property type="entry name" value="COA_CT_CTER"/>
    <property type="match status" value="1"/>
</dbReference>
<dbReference type="PANTHER" id="PTHR18866">
    <property type="entry name" value="CARBOXYLASE:PYRUVATE/ACETYL-COA/PROPIONYL-COA CARBOXYLASE"/>
    <property type="match status" value="1"/>
</dbReference>
<evidence type="ECO:0000256" key="2">
    <source>
        <dbReference type="ARBA" id="ARBA00013263"/>
    </source>
</evidence>
<dbReference type="PROSITE" id="PS50975">
    <property type="entry name" value="ATP_GRASP"/>
    <property type="match status" value="1"/>
</dbReference>
<organism evidence="12 13">
    <name type="scientific">Gandjariella thermophila</name>
    <dbReference type="NCBI Taxonomy" id="1931992"/>
    <lineage>
        <taxon>Bacteria</taxon>
        <taxon>Bacillati</taxon>
        <taxon>Actinomycetota</taxon>
        <taxon>Actinomycetes</taxon>
        <taxon>Pseudonocardiales</taxon>
        <taxon>Pseudonocardiaceae</taxon>
        <taxon>Gandjariella</taxon>
    </lineage>
</organism>
<evidence type="ECO:0000259" key="9">
    <source>
        <dbReference type="PROSITE" id="PS50975"/>
    </source>
</evidence>
<dbReference type="Gene3D" id="3.30.1490.20">
    <property type="entry name" value="ATP-grasp fold, A domain"/>
    <property type="match status" value="1"/>
</dbReference>
<reference evidence="13" key="1">
    <citation type="submission" date="2019-04" db="EMBL/GenBank/DDBJ databases">
        <title>Draft genome sequence of Pseudonocardiaceae bacterium SL3-2-4.</title>
        <authorList>
            <person name="Ningsih F."/>
            <person name="Yokota A."/>
            <person name="Sakai Y."/>
            <person name="Nanatani K."/>
            <person name="Yabe S."/>
            <person name="Oetari A."/>
            <person name="Sjamsuridzal W."/>
        </authorList>
    </citation>
    <scope>NUCLEOTIDE SEQUENCE [LARGE SCALE GENOMIC DNA]</scope>
    <source>
        <strain evidence="13">SL3-2-4</strain>
    </source>
</reference>
<dbReference type="InterPro" id="IPR011053">
    <property type="entry name" value="Single_hybrid_motif"/>
</dbReference>